<feature type="non-terminal residue" evidence="1">
    <location>
        <position position="1"/>
    </location>
</feature>
<evidence type="ECO:0000313" key="2">
    <source>
        <dbReference type="Proteomes" id="UP000499080"/>
    </source>
</evidence>
<protein>
    <submittedName>
        <fullName evidence="1">Uncharacterized protein</fullName>
    </submittedName>
</protein>
<dbReference type="AlphaFoldDB" id="A0A4Y2V438"/>
<dbReference type="EMBL" id="BGPR01042790">
    <property type="protein sequence ID" value="GBO19311.1"/>
    <property type="molecule type" value="Genomic_DNA"/>
</dbReference>
<keyword evidence="2" id="KW-1185">Reference proteome</keyword>
<sequence length="134" mass="15322">PLKQGLFGRKRLELGSPNLGGHLSPYLTPCYNLSLRRTEMGCGLARIIRPPTLLISQAISEPPLPSKEDNHLRLAFEAVKRKFLNRLARCERVKFVLLTLEPILTYCSSSWKFRSWSYTCNYTNQRSLSVIKSP</sequence>
<name>A0A4Y2V438_ARAVE</name>
<organism evidence="1 2">
    <name type="scientific">Araneus ventricosus</name>
    <name type="common">Orbweaver spider</name>
    <name type="synonym">Epeira ventricosa</name>
    <dbReference type="NCBI Taxonomy" id="182803"/>
    <lineage>
        <taxon>Eukaryota</taxon>
        <taxon>Metazoa</taxon>
        <taxon>Ecdysozoa</taxon>
        <taxon>Arthropoda</taxon>
        <taxon>Chelicerata</taxon>
        <taxon>Arachnida</taxon>
        <taxon>Araneae</taxon>
        <taxon>Araneomorphae</taxon>
        <taxon>Entelegynae</taxon>
        <taxon>Araneoidea</taxon>
        <taxon>Araneidae</taxon>
        <taxon>Araneus</taxon>
    </lineage>
</organism>
<dbReference type="Proteomes" id="UP000499080">
    <property type="component" value="Unassembled WGS sequence"/>
</dbReference>
<gene>
    <name evidence="1" type="ORF">AVEN_219649_1</name>
</gene>
<evidence type="ECO:0000313" key="1">
    <source>
        <dbReference type="EMBL" id="GBO19311.1"/>
    </source>
</evidence>
<accession>A0A4Y2V438</accession>
<comment type="caution">
    <text evidence="1">The sequence shown here is derived from an EMBL/GenBank/DDBJ whole genome shotgun (WGS) entry which is preliminary data.</text>
</comment>
<proteinExistence type="predicted"/>
<reference evidence="1 2" key="1">
    <citation type="journal article" date="2019" name="Sci. Rep.">
        <title>Orb-weaving spider Araneus ventricosus genome elucidates the spidroin gene catalogue.</title>
        <authorList>
            <person name="Kono N."/>
            <person name="Nakamura H."/>
            <person name="Ohtoshi R."/>
            <person name="Moran D.A.P."/>
            <person name="Shinohara A."/>
            <person name="Yoshida Y."/>
            <person name="Fujiwara M."/>
            <person name="Mori M."/>
            <person name="Tomita M."/>
            <person name="Arakawa K."/>
        </authorList>
    </citation>
    <scope>NUCLEOTIDE SEQUENCE [LARGE SCALE GENOMIC DNA]</scope>
</reference>